<sequence length="75" mass="8570">MLLHDDKKISYIMKNNSEFMRRQWKTHGKGSSTPRVLITQLAIPRLDSQNSKKGHVWLKLITAKAPKLTGHSSKS</sequence>
<evidence type="ECO:0000313" key="2">
    <source>
        <dbReference type="Proteomes" id="UP001054945"/>
    </source>
</evidence>
<comment type="caution">
    <text evidence="1">The sequence shown here is derived from an EMBL/GenBank/DDBJ whole genome shotgun (WGS) entry which is preliminary data.</text>
</comment>
<protein>
    <submittedName>
        <fullName evidence="1">Uncharacterized protein</fullName>
    </submittedName>
</protein>
<keyword evidence="2" id="KW-1185">Reference proteome</keyword>
<evidence type="ECO:0000313" key="1">
    <source>
        <dbReference type="EMBL" id="GIY33562.1"/>
    </source>
</evidence>
<dbReference type="EMBL" id="BPLR01009656">
    <property type="protein sequence ID" value="GIY33562.1"/>
    <property type="molecule type" value="Genomic_DNA"/>
</dbReference>
<accession>A0AAV4SJ86</accession>
<dbReference type="Proteomes" id="UP001054945">
    <property type="component" value="Unassembled WGS sequence"/>
</dbReference>
<gene>
    <name evidence="1" type="ORF">CEXT_514891</name>
</gene>
<proteinExistence type="predicted"/>
<reference evidence="1 2" key="1">
    <citation type="submission" date="2021-06" db="EMBL/GenBank/DDBJ databases">
        <title>Caerostris extrusa draft genome.</title>
        <authorList>
            <person name="Kono N."/>
            <person name="Arakawa K."/>
        </authorList>
    </citation>
    <scope>NUCLEOTIDE SEQUENCE [LARGE SCALE GENOMIC DNA]</scope>
</reference>
<name>A0AAV4SJ86_CAEEX</name>
<dbReference type="AlphaFoldDB" id="A0AAV4SJ86"/>
<organism evidence="1 2">
    <name type="scientific">Caerostris extrusa</name>
    <name type="common">Bark spider</name>
    <name type="synonym">Caerostris bankana</name>
    <dbReference type="NCBI Taxonomy" id="172846"/>
    <lineage>
        <taxon>Eukaryota</taxon>
        <taxon>Metazoa</taxon>
        <taxon>Ecdysozoa</taxon>
        <taxon>Arthropoda</taxon>
        <taxon>Chelicerata</taxon>
        <taxon>Arachnida</taxon>
        <taxon>Araneae</taxon>
        <taxon>Araneomorphae</taxon>
        <taxon>Entelegynae</taxon>
        <taxon>Araneoidea</taxon>
        <taxon>Araneidae</taxon>
        <taxon>Caerostris</taxon>
    </lineage>
</organism>